<dbReference type="Proteomes" id="UP000694844">
    <property type="component" value="Chromosome 5"/>
</dbReference>
<evidence type="ECO:0000256" key="11">
    <source>
        <dbReference type="ARBA" id="ARBA00022741"/>
    </source>
</evidence>
<dbReference type="PROSITE" id="PS00108">
    <property type="entry name" value="PROTEIN_KINASE_ST"/>
    <property type="match status" value="1"/>
</dbReference>
<keyword evidence="11 23" id="KW-0547">Nucleotide-binding</keyword>
<feature type="domain" description="PH" evidence="26">
    <location>
        <begin position="1709"/>
        <end position="1823"/>
    </location>
</feature>
<dbReference type="FunFam" id="2.30.29.30:FF:000081">
    <property type="entry name" value="Citron rho-interacting serine/threonine kinase"/>
    <property type="match status" value="1"/>
</dbReference>
<evidence type="ECO:0000256" key="4">
    <source>
        <dbReference type="ARBA" id="ARBA00012513"/>
    </source>
</evidence>
<evidence type="ECO:0000256" key="18">
    <source>
        <dbReference type="ARBA" id="ARBA00023054"/>
    </source>
</evidence>
<dbReference type="InterPro" id="IPR011993">
    <property type="entry name" value="PH-like_dom_sf"/>
</dbReference>
<evidence type="ECO:0000256" key="5">
    <source>
        <dbReference type="ARBA" id="ARBA00022490"/>
    </source>
</evidence>
<evidence type="ECO:0000256" key="22">
    <source>
        <dbReference type="ARBA" id="ARBA00048679"/>
    </source>
</evidence>
<keyword evidence="19" id="KW-0443">Lipid metabolism</keyword>
<dbReference type="SUPFAM" id="SSF56112">
    <property type="entry name" value="Protein kinase-like (PK-like)"/>
    <property type="match status" value="1"/>
</dbReference>
<dbReference type="PROSITE" id="PS51285">
    <property type="entry name" value="AGC_KINASE_CTER"/>
    <property type="match status" value="1"/>
</dbReference>
<dbReference type="FunFam" id="1.10.510.10:FF:000751">
    <property type="entry name" value="Non-specific serine/threonine protein kinase"/>
    <property type="match status" value="1"/>
</dbReference>
<dbReference type="SUPFAM" id="SSF57889">
    <property type="entry name" value="Cysteine-rich domain"/>
    <property type="match status" value="1"/>
</dbReference>
<dbReference type="InterPro" id="IPR050839">
    <property type="entry name" value="Rho-assoc_Ser/Thr_Kinase"/>
</dbReference>
<dbReference type="Pfam" id="PF00780">
    <property type="entry name" value="CNH"/>
    <property type="match status" value="1"/>
</dbReference>
<evidence type="ECO:0000259" key="29">
    <source>
        <dbReference type="PROSITE" id="PS50219"/>
    </source>
</evidence>
<feature type="domain" description="CNH" evidence="29">
    <location>
        <begin position="1850"/>
        <end position="2143"/>
    </location>
</feature>
<dbReference type="Gene3D" id="3.30.200.20">
    <property type="entry name" value="Phosphorylase Kinase, domain 1"/>
    <property type="match status" value="1"/>
</dbReference>
<comment type="subcellular location">
    <subcellularLocation>
        <location evidence="2">Cytoplasm</location>
    </subcellularLocation>
</comment>
<feature type="domain" description="Phorbol-ester/DAG-type" evidence="28">
    <location>
        <begin position="1629"/>
        <end position="1678"/>
    </location>
</feature>
<protein>
    <recommendedName>
        <fullName evidence="4">non-specific serine/threonine protein kinase</fullName>
        <ecNumber evidence="4">2.7.11.1</ecNumber>
    </recommendedName>
</protein>
<dbReference type="SMART" id="SM00036">
    <property type="entry name" value="CNH"/>
    <property type="match status" value="1"/>
</dbReference>
<keyword evidence="17" id="KW-0442">Lipid degradation</keyword>
<evidence type="ECO:0000256" key="8">
    <source>
        <dbReference type="ARBA" id="ARBA00022679"/>
    </source>
</evidence>
<dbReference type="Gene3D" id="3.60.60.30">
    <property type="match status" value="1"/>
</dbReference>
<dbReference type="GO" id="GO:0008270">
    <property type="term" value="F:zinc ion binding"/>
    <property type="evidence" value="ECO:0007669"/>
    <property type="project" value="UniProtKB-KW"/>
</dbReference>
<dbReference type="GO" id="GO:0004674">
    <property type="term" value="F:protein serine/threonine kinase activity"/>
    <property type="evidence" value="ECO:0007669"/>
    <property type="project" value="UniProtKB-KW"/>
</dbReference>
<keyword evidence="12" id="KW-0863">Zinc-finger</keyword>
<dbReference type="PANTHER" id="PTHR22988">
    <property type="entry name" value="MYOTONIC DYSTROPHY S/T KINASE-RELATED"/>
    <property type="match status" value="1"/>
</dbReference>
<keyword evidence="9" id="KW-0479">Metal-binding</keyword>
<dbReference type="GO" id="GO:0004620">
    <property type="term" value="F:phospholipase activity"/>
    <property type="evidence" value="ECO:0007669"/>
    <property type="project" value="InterPro"/>
</dbReference>
<evidence type="ECO:0000259" key="28">
    <source>
        <dbReference type="PROSITE" id="PS50081"/>
    </source>
</evidence>
<dbReference type="FunFam" id="3.30.200.20:FF:000017">
    <property type="entry name" value="Non-specific serine/threonine protein kinase"/>
    <property type="match status" value="1"/>
</dbReference>
<evidence type="ECO:0000256" key="17">
    <source>
        <dbReference type="ARBA" id="ARBA00022963"/>
    </source>
</evidence>
<dbReference type="OrthoDB" id="2156623at2759"/>
<evidence type="ECO:0000256" key="6">
    <source>
        <dbReference type="ARBA" id="ARBA00022527"/>
    </source>
</evidence>
<keyword evidence="18 24" id="KW-0175">Coiled coil</keyword>
<evidence type="ECO:0000256" key="20">
    <source>
        <dbReference type="ARBA" id="ARBA00023180"/>
    </source>
</evidence>
<dbReference type="InterPro" id="IPR017892">
    <property type="entry name" value="Pkinase_C"/>
</dbReference>
<keyword evidence="20" id="KW-0325">Glycoprotein</keyword>
<dbReference type="Gene3D" id="2.30.29.30">
    <property type="entry name" value="Pleckstrin-homology domain (PH domain)/Phosphotyrosine-binding domain (PTB)"/>
    <property type="match status" value="1"/>
</dbReference>
<evidence type="ECO:0000256" key="23">
    <source>
        <dbReference type="PROSITE-ProRule" id="PRU10141"/>
    </source>
</evidence>
<keyword evidence="31" id="KW-1185">Reference proteome</keyword>
<sequence length="2779" mass="318683">MAGKIEDIEKRIEILNSLVAGSVLTDDIITSLTTRDGLLDALLVLYEECSHDYLVTKNKHVAAFVRKYSSTIAEVKKLRICMNDFEIKDVIGRGHFGEVQVVREKATGTVYALKTLNKHETLAQHEITFFEEERDIMAFSNSQWITKLHYAFQDSLHLYLVMEFHAGGDLLSLLSRYDDIFSESMAKFYIAEMTQAIHALHCMGYVHRDIKPENILIDVEGHIKLADFGSAAKLSPDMLVSFRMPVGTPDYVSPELLTSINNKQIVSNYGVEVDWWSLGICLYEMLYGKTPFTDENGSLINTYSKIMNFKKCLSFPESQSVSASAISLIKRLLADKTDRLMYEGIVAHSFFSDLNIDNIKQVKPPFVPHVSSLDDTSNFEEFEKKRYQPSFEDFNTSKEFSGKDLPFVGFTYVRPQNSEEDKDSEMSPESDESSEESVECRSVEVKLTLKLNELQSKNQQLEESECSFRSEMEKLQLKTQEKDEEVRRMTAQRDSMERELQDALTQKQVLAARLDKATAEKEQLELHAMKNFNEILEMRKEAQAIEEEILRCQVEELQEVAAELEREKENLLRKVSQRDKQLESYKEQLSVNQKQLAELQNRLAKARRKSRGDQKRDLALFESQSNAWREQISEKTTEIQEKDQRIQELEDMLEAYEQQEKDFMEREQVLLDKLQTAPSKEKLDIKVMLTTSRSPGKKEIESKIKKIQELEDLLEKYEADSQAWQEEEDQYKEIIETLSGEVATLKHQSRLSVKARENLLEQIKLHQEEIGTQKEKIKNLQEHVSAYLEGQKKDSRETSLEKHVKELEIEVEMLRDDKRKLMKDKLSVQTELDDYKCKQMDNERVNDQIIQKINRLTSKLERTERQLNASRDREIEVRLKARDAQEIRDKLQEEKLHAEKKENEDLKTKLAALSVETEKLKMTPSRDNEVKDLRNTLETNTKKVSQLQEKVDKLTSEKFDSLRQIRELKEEKEKLEESLNNSKRELEKVERNVKDSTELKGENSRLKEDLEQVKSRLSDLEGEKQSSEARLRRECEAVSVKLQSVEQELEEQRILSAKRWNKIEDAEDLRQENKLLQSKAEIQKKRTEELEIKIKDLESQLADGKKKMEKMTSIKQELDTLKLARRSSEVRIQELQRELAENQQKATYNKKDVQHLEEKLHKEKEQTNDNFAELKRELNESNLALSEARSLVSAMQRQEQSMRDKFNQEIRELQMKLHKAQGSLHLEHDMGTVLMEKQNLQLKLMEAEERVGSLLKEKGTAVLEKQNVEEKLKQNRQQCDLEKKKAEVMKGVVSDLEDQIKDYETLIEEYEKQQADWEEIKKKFESAVDERESEIEGTSQKMLELQQAKQNASEKLVQIKKESQAEKAALKSEIEALKMKEWESRKEVDKWKAQVTELESSVSKCQSMLESQMKNMDADSGEKNRLKEEISTKITEIQELRSKNLKLKQSLGEAMDKFEMIFGEKVDLENFAEALQGLHFLEKYKFESTIGQQMKLIDYLQALYEDNNSNKKKKSAKKGRKSFNFGKVHFPAMEDLQNSLELERKRNVKLTEQMERLRQENYGQAQELLQLKGPLKEKVDSNLTPHEKAAMACRTPMKSVPSAILTPRAQRYNIETQEIPPLRMHHNIPHRFVTGLNTRATKCGVCLGSVPFVKKASKCQACLMTCHTKCTSAAPSTCGLPTDYIHYFTSIMGKIERSSKNFSVEDTNQIKIKGWLKVPRTGKPGWEKRWCSLENNILLMYREESDANPIDTFDLNPAETDVTVHSAISSAELPNTASTDLCYVLKLEHEPLTTCWPRRELYLMAVTFPDKQKWVASLEAAIKSLQRVDATFKRTKLQEFRVLELKGDRRLELNCTLVVSNHMLLLGADEGLFAVNISKGQHTLVTKLSGLKSIHHMVYASGLGCVICITGQDRHVVYIHREAIKARLNQATSDETEHVANDKIPSLVGCTVLEVKRVYESLYLVAGFDDRILVMKYNTELKEFCIRKELKTQEPCSCICLAEDFAIVGTEKFYKFSLEHPSLIEFVDKRDNSLAFAAFGAAIHNSFPLAVVNVTPEGLPMEFLLCFHEYGFFVDANGKRSRPKDMKWSCLPLAFAYSEPFLYVVYFNSIQAITIPANKMQTRGKQTCLDLYCPRLLGNSIKTGGVYIATNTGNSTQMVCLQGNDGISDKENLASKSERQRFASPRRGILKSSQRQDSITSISSTSSAGSSYSASSAYTLLKMTGNGVLLCAFLGIVFVNVNSQQVATVTWDKGSNKFTLHQKVVQDYVAIGVFRNEINSTGWSYLNVSTTPTFPNEVQAYAAGIVEGYLTRDLIDLTWQNQVKGYCEKPYNKFCTDLRNFLQENINWVKAQIDQERSNLDYWGMVKAFMVQVEGLEAGFKSQQSGTIRGISGELDPFGLYMLQVGGDLEDLEQALGKKDAKRVRGSGSCSALIKLLPGNKDLYVSHDTWNTYQSMLRVLKKYNFSYQMKQGGTIPGHTVTFSSYPGTLMSGDDYYLLSSGMVSLETTIGNSNPALWSSVTPTNSVLEGIRTMVSNYLAQDGNSWAELFVPFNSGTYNNQWMVVDYKQFVPGSSNMTKLLHIVEQIPGMMAAEDKTDLILKQSYWPSYNIPYFPVIFNMSGGNENVKKYGDWFSYQGSPRARIFKRDHSKVKDLKSMMSLMRYNDYTHDPLSRCNCTPPYSAENAISARCDLNPANGSYPFGALGHRSHGGTDMKLTNSAMFKEMQFVAISGPTYDQQVPFQWSMSDFRDDTPHVGHPDMFKFDPVVFDGTTDFKPFQR</sequence>
<feature type="compositionally biased region" description="Low complexity" evidence="25">
    <location>
        <begin position="2198"/>
        <end position="2211"/>
    </location>
</feature>
<dbReference type="PROSITE" id="PS50011">
    <property type="entry name" value="PROTEIN_KINASE_DOM"/>
    <property type="match status" value="1"/>
</dbReference>
<dbReference type="RefSeq" id="XP_022344704.1">
    <property type="nucleotide sequence ID" value="XM_022488996.1"/>
</dbReference>
<dbReference type="PROSITE" id="PS00107">
    <property type="entry name" value="PROTEIN_KINASE_ATP"/>
    <property type="match status" value="1"/>
</dbReference>
<evidence type="ECO:0000313" key="32">
    <source>
        <dbReference type="RefSeq" id="XP_022344704.1"/>
    </source>
</evidence>
<dbReference type="InterPro" id="IPR000961">
    <property type="entry name" value="AGC-kinase_C"/>
</dbReference>
<dbReference type="SMART" id="SM00233">
    <property type="entry name" value="PH"/>
    <property type="match status" value="1"/>
</dbReference>
<dbReference type="PROSITE" id="PS50219">
    <property type="entry name" value="CNH"/>
    <property type="match status" value="1"/>
</dbReference>
<feature type="region of interest" description="Disordered" evidence="25">
    <location>
        <begin position="414"/>
        <end position="439"/>
    </location>
</feature>
<keyword evidence="14" id="KW-0378">Hydrolase</keyword>
<feature type="coiled-coil region" evidence="24">
    <location>
        <begin position="1409"/>
        <end position="1457"/>
    </location>
</feature>
<feature type="domain" description="Protein kinase" evidence="27">
    <location>
        <begin position="85"/>
        <end position="351"/>
    </location>
</feature>
<evidence type="ECO:0000256" key="10">
    <source>
        <dbReference type="ARBA" id="ARBA00022729"/>
    </source>
</evidence>
<dbReference type="GO" id="GO:0005737">
    <property type="term" value="C:cytoplasm"/>
    <property type="evidence" value="ECO:0007669"/>
    <property type="project" value="UniProtKB-SubCell"/>
</dbReference>
<gene>
    <name evidence="32" type="primary">LOC111137520</name>
</gene>
<proteinExistence type="inferred from homology"/>
<dbReference type="GO" id="GO:0016042">
    <property type="term" value="P:lipid catabolic process"/>
    <property type="evidence" value="ECO:0007669"/>
    <property type="project" value="UniProtKB-KW"/>
</dbReference>
<comment type="similarity">
    <text evidence="3">Belongs to the phospholipase B-like family.</text>
</comment>
<dbReference type="PROSITE" id="PS50003">
    <property type="entry name" value="PH_DOMAIN"/>
    <property type="match status" value="1"/>
</dbReference>
<evidence type="ECO:0000256" key="1">
    <source>
        <dbReference type="ARBA" id="ARBA00001946"/>
    </source>
</evidence>
<comment type="catalytic activity">
    <reaction evidence="22">
        <text>L-seryl-[protein] + ATP = O-phospho-L-seryl-[protein] + ADP + H(+)</text>
        <dbReference type="Rhea" id="RHEA:17989"/>
        <dbReference type="Rhea" id="RHEA-COMP:9863"/>
        <dbReference type="Rhea" id="RHEA-COMP:11604"/>
        <dbReference type="ChEBI" id="CHEBI:15378"/>
        <dbReference type="ChEBI" id="CHEBI:29999"/>
        <dbReference type="ChEBI" id="CHEBI:30616"/>
        <dbReference type="ChEBI" id="CHEBI:83421"/>
        <dbReference type="ChEBI" id="CHEBI:456216"/>
        <dbReference type="EC" id="2.7.11.1"/>
    </reaction>
</comment>
<dbReference type="SUPFAM" id="SSF50729">
    <property type="entry name" value="PH domain-like"/>
    <property type="match status" value="1"/>
</dbReference>
<comment type="catalytic activity">
    <reaction evidence="21">
        <text>L-threonyl-[protein] + ATP = O-phospho-L-threonyl-[protein] + ADP + H(+)</text>
        <dbReference type="Rhea" id="RHEA:46608"/>
        <dbReference type="Rhea" id="RHEA-COMP:11060"/>
        <dbReference type="Rhea" id="RHEA-COMP:11605"/>
        <dbReference type="ChEBI" id="CHEBI:15378"/>
        <dbReference type="ChEBI" id="CHEBI:30013"/>
        <dbReference type="ChEBI" id="CHEBI:30616"/>
        <dbReference type="ChEBI" id="CHEBI:61977"/>
        <dbReference type="ChEBI" id="CHEBI:456216"/>
        <dbReference type="EC" id="2.7.11.1"/>
    </reaction>
</comment>
<evidence type="ECO:0000256" key="2">
    <source>
        <dbReference type="ARBA" id="ARBA00004496"/>
    </source>
</evidence>
<dbReference type="CDD" id="cd05601">
    <property type="entry name" value="STKc_CRIK"/>
    <property type="match status" value="1"/>
</dbReference>
<feature type="region of interest" description="Disordered" evidence="25">
    <location>
        <begin position="2174"/>
        <end position="2211"/>
    </location>
</feature>
<dbReference type="Pfam" id="PF00169">
    <property type="entry name" value="PH"/>
    <property type="match status" value="1"/>
</dbReference>
<dbReference type="GO" id="GO:0005856">
    <property type="term" value="C:cytoskeleton"/>
    <property type="evidence" value="ECO:0007669"/>
    <property type="project" value="TreeGrafter"/>
</dbReference>
<dbReference type="PROSITE" id="PS00479">
    <property type="entry name" value="ZF_DAG_PE_1"/>
    <property type="match status" value="1"/>
</dbReference>
<keyword evidence="7" id="KW-0597">Phosphoprotein</keyword>
<feature type="coiled-coil region" evidence="24">
    <location>
        <begin position="1533"/>
        <end position="1560"/>
    </location>
</feature>
<feature type="region of interest" description="Disordered" evidence="25">
    <location>
        <begin position="920"/>
        <end position="948"/>
    </location>
</feature>
<dbReference type="InterPro" id="IPR000719">
    <property type="entry name" value="Prot_kinase_dom"/>
</dbReference>
<comment type="cofactor">
    <cofactor evidence="1">
        <name>Mg(2+)</name>
        <dbReference type="ChEBI" id="CHEBI:18420"/>
    </cofactor>
</comment>
<evidence type="ECO:0000256" key="15">
    <source>
        <dbReference type="ARBA" id="ARBA00022833"/>
    </source>
</evidence>
<feature type="binding site" evidence="23">
    <location>
        <position position="114"/>
    </location>
    <ligand>
        <name>ATP</name>
        <dbReference type="ChEBI" id="CHEBI:30616"/>
    </ligand>
</feature>
<evidence type="ECO:0000256" key="12">
    <source>
        <dbReference type="ARBA" id="ARBA00022771"/>
    </source>
</evidence>
<dbReference type="SMART" id="SM00109">
    <property type="entry name" value="C1"/>
    <property type="match status" value="1"/>
</dbReference>
<dbReference type="CDD" id="cd00821">
    <property type="entry name" value="PH"/>
    <property type="match status" value="1"/>
</dbReference>
<dbReference type="Pfam" id="PF00130">
    <property type="entry name" value="C1_1"/>
    <property type="match status" value="1"/>
</dbReference>
<evidence type="ECO:0000256" key="24">
    <source>
        <dbReference type="SAM" id="Coils"/>
    </source>
</evidence>
<organism evidence="31 32">
    <name type="scientific">Crassostrea virginica</name>
    <name type="common">Eastern oyster</name>
    <dbReference type="NCBI Taxonomy" id="6565"/>
    <lineage>
        <taxon>Eukaryota</taxon>
        <taxon>Metazoa</taxon>
        <taxon>Spiralia</taxon>
        <taxon>Lophotrochozoa</taxon>
        <taxon>Mollusca</taxon>
        <taxon>Bivalvia</taxon>
        <taxon>Autobranchia</taxon>
        <taxon>Pteriomorphia</taxon>
        <taxon>Ostreida</taxon>
        <taxon>Ostreoidea</taxon>
        <taxon>Ostreidae</taxon>
        <taxon>Crassostrea</taxon>
    </lineage>
</organism>
<dbReference type="InterPro" id="IPR001180">
    <property type="entry name" value="CNH_dom"/>
</dbReference>
<dbReference type="Pfam" id="PF00069">
    <property type="entry name" value="Pkinase"/>
    <property type="match status" value="1"/>
</dbReference>
<dbReference type="InterPro" id="IPR011009">
    <property type="entry name" value="Kinase-like_dom_sf"/>
</dbReference>
<evidence type="ECO:0000259" key="26">
    <source>
        <dbReference type="PROSITE" id="PS50003"/>
    </source>
</evidence>
<dbReference type="InterPro" id="IPR008271">
    <property type="entry name" value="Ser/Thr_kinase_AS"/>
</dbReference>
<evidence type="ECO:0000256" key="13">
    <source>
        <dbReference type="ARBA" id="ARBA00022777"/>
    </source>
</evidence>
<evidence type="ECO:0000256" key="21">
    <source>
        <dbReference type="ARBA" id="ARBA00047899"/>
    </source>
</evidence>
<dbReference type="Gene3D" id="3.30.60.20">
    <property type="match status" value="1"/>
</dbReference>
<dbReference type="InterPro" id="IPR017441">
    <property type="entry name" value="Protein_kinase_ATP_BS"/>
</dbReference>
<evidence type="ECO:0000259" key="27">
    <source>
        <dbReference type="PROSITE" id="PS50011"/>
    </source>
</evidence>
<dbReference type="InterPro" id="IPR001849">
    <property type="entry name" value="PH_domain"/>
</dbReference>
<feature type="compositionally biased region" description="Basic and acidic residues" evidence="25">
    <location>
        <begin position="920"/>
        <end position="935"/>
    </location>
</feature>
<feature type="domain" description="AGC-kinase C-terminal" evidence="30">
    <location>
        <begin position="352"/>
        <end position="422"/>
    </location>
</feature>
<reference evidence="32" key="1">
    <citation type="submission" date="2025-08" db="UniProtKB">
        <authorList>
            <consortium name="RefSeq"/>
        </authorList>
    </citation>
    <scope>IDENTIFICATION</scope>
    <source>
        <tissue evidence="32">Whole sample</tissue>
    </source>
</reference>
<evidence type="ECO:0000256" key="14">
    <source>
        <dbReference type="ARBA" id="ARBA00022801"/>
    </source>
</evidence>
<keyword evidence="6" id="KW-0723">Serine/threonine-protein kinase</keyword>
<dbReference type="PANTHER" id="PTHR22988:SF71">
    <property type="entry name" value="CITRON RHO-INTERACTING KINASE"/>
    <property type="match status" value="1"/>
</dbReference>
<dbReference type="GO" id="GO:0031032">
    <property type="term" value="P:actomyosin structure organization"/>
    <property type="evidence" value="ECO:0007669"/>
    <property type="project" value="TreeGrafter"/>
</dbReference>
<dbReference type="PROSITE" id="PS50081">
    <property type="entry name" value="ZF_DAG_PE_2"/>
    <property type="match status" value="1"/>
</dbReference>
<keyword evidence="13" id="KW-0418">Kinase</keyword>
<feature type="compositionally biased region" description="Acidic residues" evidence="25">
    <location>
        <begin position="418"/>
        <end position="437"/>
    </location>
</feature>
<name>A0A8B8EXH9_CRAVI</name>
<dbReference type="InterPro" id="IPR002219">
    <property type="entry name" value="PKC_DAG/PE"/>
</dbReference>
<dbReference type="InterPro" id="IPR046349">
    <property type="entry name" value="C1-like_sf"/>
</dbReference>
<dbReference type="SMART" id="SM00220">
    <property type="entry name" value="S_TKc"/>
    <property type="match status" value="1"/>
</dbReference>
<dbReference type="GeneID" id="111137520"/>
<dbReference type="GO" id="GO:0000281">
    <property type="term" value="P:mitotic cytokinesis"/>
    <property type="evidence" value="ECO:0007669"/>
    <property type="project" value="InterPro"/>
</dbReference>
<keyword evidence="10" id="KW-0732">Signal</keyword>
<dbReference type="Pfam" id="PF00433">
    <property type="entry name" value="Pkinase_C"/>
    <property type="match status" value="1"/>
</dbReference>
<accession>A0A8B8EXH9</accession>
<evidence type="ECO:0000256" key="3">
    <source>
        <dbReference type="ARBA" id="ARBA00007835"/>
    </source>
</evidence>
<dbReference type="CDD" id="cd20814">
    <property type="entry name" value="CRIK"/>
    <property type="match status" value="1"/>
</dbReference>
<feature type="compositionally biased region" description="Polar residues" evidence="25">
    <location>
        <begin position="936"/>
        <end position="948"/>
    </location>
</feature>
<dbReference type="GO" id="GO:0005524">
    <property type="term" value="F:ATP binding"/>
    <property type="evidence" value="ECO:0007669"/>
    <property type="project" value="UniProtKB-UniRule"/>
</dbReference>
<evidence type="ECO:0000256" key="7">
    <source>
        <dbReference type="ARBA" id="ARBA00022553"/>
    </source>
</evidence>
<dbReference type="Pfam" id="PF04916">
    <property type="entry name" value="Phospholip_B"/>
    <property type="match status" value="1"/>
</dbReference>
<evidence type="ECO:0000256" key="19">
    <source>
        <dbReference type="ARBA" id="ARBA00023098"/>
    </source>
</evidence>
<evidence type="ECO:0000313" key="31">
    <source>
        <dbReference type="Proteomes" id="UP000694844"/>
    </source>
</evidence>
<dbReference type="KEGG" id="cvn:111137520"/>
<keyword evidence="5" id="KW-0963">Cytoplasm</keyword>
<feature type="coiled-coil region" evidence="24">
    <location>
        <begin position="444"/>
        <end position="666"/>
    </location>
</feature>
<evidence type="ECO:0000259" key="30">
    <source>
        <dbReference type="PROSITE" id="PS51285"/>
    </source>
</evidence>
<dbReference type="EC" id="2.7.11.1" evidence="4"/>
<keyword evidence="15" id="KW-0862">Zinc</keyword>
<dbReference type="Gene3D" id="1.10.510.10">
    <property type="entry name" value="Transferase(Phosphotransferase) domain 1"/>
    <property type="match status" value="1"/>
</dbReference>
<keyword evidence="8" id="KW-0808">Transferase</keyword>
<evidence type="ECO:0000256" key="25">
    <source>
        <dbReference type="SAM" id="MobiDB-lite"/>
    </source>
</evidence>
<dbReference type="SMART" id="SM00133">
    <property type="entry name" value="S_TK_X"/>
    <property type="match status" value="1"/>
</dbReference>
<dbReference type="InterPro" id="IPR007000">
    <property type="entry name" value="PLipase_B-like"/>
</dbReference>
<evidence type="ECO:0000256" key="16">
    <source>
        <dbReference type="ARBA" id="ARBA00022840"/>
    </source>
</evidence>
<evidence type="ECO:0000256" key="9">
    <source>
        <dbReference type="ARBA" id="ARBA00022723"/>
    </source>
</evidence>
<dbReference type="InterPro" id="IPR037708">
    <property type="entry name" value="CRIK_dom"/>
</dbReference>
<keyword evidence="16 23" id="KW-0067">ATP-binding</keyword>